<dbReference type="EMBL" id="JAGFNK010000006">
    <property type="protein sequence ID" value="KAI9512685.1"/>
    <property type="molecule type" value="Genomic_DNA"/>
</dbReference>
<sequence>MAMPESPSSSQPQHGGAGDGKKVGKKEQVEPCCRQGHGYVAITAARSSHWLMGHAQDSWPSRRRCGHAQVVVIITTAVTQEETGMGGSIQGPVWKTVEKEVKEDERVWQLGSVDLGPKGRESGEGKERKNDGG</sequence>
<proteinExistence type="predicted"/>
<evidence type="ECO:0000313" key="1">
    <source>
        <dbReference type="EMBL" id="KAI9512685.1"/>
    </source>
</evidence>
<evidence type="ECO:0000313" key="2">
    <source>
        <dbReference type="Proteomes" id="UP001207468"/>
    </source>
</evidence>
<comment type="caution">
    <text evidence="1">The sequence shown here is derived from an EMBL/GenBank/DDBJ whole genome shotgun (WGS) entry which is preliminary data.</text>
</comment>
<name>A0ACC0UMZ9_9AGAM</name>
<organism evidence="1 2">
    <name type="scientific">Russula earlei</name>
    <dbReference type="NCBI Taxonomy" id="71964"/>
    <lineage>
        <taxon>Eukaryota</taxon>
        <taxon>Fungi</taxon>
        <taxon>Dikarya</taxon>
        <taxon>Basidiomycota</taxon>
        <taxon>Agaricomycotina</taxon>
        <taxon>Agaricomycetes</taxon>
        <taxon>Russulales</taxon>
        <taxon>Russulaceae</taxon>
        <taxon>Russula</taxon>
    </lineage>
</organism>
<protein>
    <submittedName>
        <fullName evidence="1">Uncharacterized protein</fullName>
    </submittedName>
</protein>
<reference evidence="1" key="1">
    <citation type="submission" date="2021-03" db="EMBL/GenBank/DDBJ databases">
        <title>Evolutionary priming and transition to the ectomycorrhizal habit in an iconic lineage of mushroom-forming fungi: is preadaptation a requirement?</title>
        <authorList>
            <consortium name="DOE Joint Genome Institute"/>
            <person name="Looney B.P."/>
            <person name="Miyauchi S."/>
            <person name="Morin E."/>
            <person name="Drula E."/>
            <person name="Courty P.E."/>
            <person name="Chicoki N."/>
            <person name="Fauchery L."/>
            <person name="Kohler A."/>
            <person name="Kuo A."/>
            <person name="LaButti K."/>
            <person name="Pangilinan J."/>
            <person name="Lipzen A."/>
            <person name="Riley R."/>
            <person name="Andreopoulos W."/>
            <person name="He G."/>
            <person name="Johnson J."/>
            <person name="Barry K.W."/>
            <person name="Grigoriev I.V."/>
            <person name="Nagy L."/>
            <person name="Hibbett D."/>
            <person name="Henrissat B."/>
            <person name="Matheny P.B."/>
            <person name="Labbe J."/>
            <person name="Martin A.F."/>
        </authorList>
    </citation>
    <scope>NUCLEOTIDE SEQUENCE</scope>
    <source>
        <strain evidence="1">BPL698</strain>
    </source>
</reference>
<accession>A0ACC0UMZ9</accession>
<gene>
    <name evidence="1" type="ORF">F5148DRAFT_1145879</name>
</gene>
<dbReference type="Proteomes" id="UP001207468">
    <property type="component" value="Unassembled WGS sequence"/>
</dbReference>
<keyword evidence="2" id="KW-1185">Reference proteome</keyword>